<organism evidence="1 2">
    <name type="scientific">Undibacterium amnicola</name>
    <dbReference type="NCBI Taxonomy" id="1834038"/>
    <lineage>
        <taxon>Bacteria</taxon>
        <taxon>Pseudomonadati</taxon>
        <taxon>Pseudomonadota</taxon>
        <taxon>Betaproteobacteria</taxon>
        <taxon>Burkholderiales</taxon>
        <taxon>Oxalobacteraceae</taxon>
        <taxon>Undibacterium</taxon>
    </lineage>
</organism>
<evidence type="ECO:0000313" key="2">
    <source>
        <dbReference type="Proteomes" id="UP000643610"/>
    </source>
</evidence>
<proteinExistence type="predicted"/>
<reference evidence="1 2" key="1">
    <citation type="submission" date="2020-08" db="EMBL/GenBank/DDBJ databases">
        <title>Novel species isolated from subtropical streams in China.</title>
        <authorList>
            <person name="Lu H."/>
        </authorList>
    </citation>
    <scope>NUCLEOTIDE SEQUENCE [LARGE SCALE GENOMIC DNA]</scope>
    <source>
        <strain evidence="1 2">KCTC 52442</strain>
    </source>
</reference>
<comment type="caution">
    <text evidence="1">The sequence shown here is derived from an EMBL/GenBank/DDBJ whole genome shotgun (WGS) entry which is preliminary data.</text>
</comment>
<evidence type="ECO:0000313" key="1">
    <source>
        <dbReference type="EMBL" id="MBC3832052.1"/>
    </source>
</evidence>
<gene>
    <name evidence="1" type="ORF">H8K33_11070</name>
</gene>
<keyword evidence="2" id="KW-1185">Reference proteome</keyword>
<sequence>MTDHRLSAGTDIAEMALFDTEAIPRTHPLNEKGLHELEASKHLIRLPTGADGGYLLHLYINEFPPEKIMQYCLTDDKLTGEFSSLGGRIAFGGVESTFQEFKPNPLIRSDMVIPAGNYAYTAYRTDIPDEIVNEAIQVASTARERWLDRVPLMITLATFGIAFGFAAFKNFLAAGIVLVLGHVSFKFVKSLPDQGALAARREKAQEDFPSIVIELRANIAVDRNRE</sequence>
<accession>A0ABR6XRG0</accession>
<dbReference type="Proteomes" id="UP000643610">
    <property type="component" value="Unassembled WGS sequence"/>
</dbReference>
<dbReference type="EMBL" id="JACOFU010000004">
    <property type="protein sequence ID" value="MBC3832052.1"/>
    <property type="molecule type" value="Genomic_DNA"/>
</dbReference>
<protein>
    <submittedName>
        <fullName evidence="1">Uncharacterized protein</fullName>
    </submittedName>
</protein>
<name>A0ABR6XRG0_9BURK</name>
<dbReference type="RefSeq" id="WP_186891098.1">
    <property type="nucleotide sequence ID" value="NZ_JACOFU010000004.1"/>
</dbReference>